<accession>A0ABU2NJZ6</accession>
<gene>
    <name evidence="2" type="ORF">RM445_27785</name>
</gene>
<sequence>MKRDVGSEREKLPMRRSRRWIELSAAAGKISQEPRGREDGDVPPDHSGDVVPLDGPRRAQDDNDTLPPAPLMLLSEMSVLAARIALSAVVESGKFLRVLTARPARSAQAGRFVDRD</sequence>
<evidence type="ECO:0000256" key="1">
    <source>
        <dbReference type="SAM" id="MobiDB-lite"/>
    </source>
</evidence>
<dbReference type="RefSeq" id="WP_311559830.1">
    <property type="nucleotide sequence ID" value="NZ_JAVREJ010000029.1"/>
</dbReference>
<protein>
    <submittedName>
        <fullName evidence="2">Uncharacterized protein</fullName>
    </submittedName>
</protein>
<dbReference type="Proteomes" id="UP001183202">
    <property type="component" value="Unassembled WGS sequence"/>
</dbReference>
<evidence type="ECO:0000313" key="2">
    <source>
        <dbReference type="EMBL" id="MDT0353318.1"/>
    </source>
</evidence>
<comment type="caution">
    <text evidence="2">The sequence shown here is derived from an EMBL/GenBank/DDBJ whole genome shotgun (WGS) entry which is preliminary data.</text>
</comment>
<name>A0ABU2NJZ6_9PSEU</name>
<proteinExistence type="predicted"/>
<evidence type="ECO:0000313" key="3">
    <source>
        <dbReference type="Proteomes" id="UP001183202"/>
    </source>
</evidence>
<keyword evidence="3" id="KW-1185">Reference proteome</keyword>
<dbReference type="EMBL" id="JAVREJ010000029">
    <property type="protein sequence ID" value="MDT0353318.1"/>
    <property type="molecule type" value="Genomic_DNA"/>
</dbReference>
<feature type="region of interest" description="Disordered" evidence="1">
    <location>
        <begin position="25"/>
        <end position="67"/>
    </location>
</feature>
<feature type="compositionally biased region" description="Basic and acidic residues" evidence="1">
    <location>
        <begin position="32"/>
        <end position="48"/>
    </location>
</feature>
<reference evidence="3" key="1">
    <citation type="submission" date="2023-07" db="EMBL/GenBank/DDBJ databases">
        <title>30 novel species of actinomycetes from the DSMZ collection.</title>
        <authorList>
            <person name="Nouioui I."/>
        </authorList>
    </citation>
    <scope>NUCLEOTIDE SEQUENCE [LARGE SCALE GENOMIC DNA]</scope>
    <source>
        <strain evidence="3">DSM 45834</strain>
    </source>
</reference>
<organism evidence="2 3">
    <name type="scientific">Pseudonocardia charpentierae</name>
    <dbReference type="NCBI Taxonomy" id="3075545"/>
    <lineage>
        <taxon>Bacteria</taxon>
        <taxon>Bacillati</taxon>
        <taxon>Actinomycetota</taxon>
        <taxon>Actinomycetes</taxon>
        <taxon>Pseudonocardiales</taxon>
        <taxon>Pseudonocardiaceae</taxon>
        <taxon>Pseudonocardia</taxon>
    </lineage>
</organism>